<reference evidence="1" key="1">
    <citation type="journal article" date="2015" name="Nature">
        <title>Complex archaea that bridge the gap between prokaryotes and eukaryotes.</title>
        <authorList>
            <person name="Spang A."/>
            <person name="Saw J.H."/>
            <person name="Jorgensen S.L."/>
            <person name="Zaremba-Niedzwiedzka K."/>
            <person name="Martijn J."/>
            <person name="Lind A.E."/>
            <person name="van Eijk R."/>
            <person name="Schleper C."/>
            <person name="Guy L."/>
            <person name="Ettema T.J."/>
        </authorList>
    </citation>
    <scope>NUCLEOTIDE SEQUENCE</scope>
</reference>
<sequence>MLGLTKKTGYGLIALAHLAHGEGDRLCSAREIADQHDVPVSLLMNVLKELAAVGLVKSVRGSRGGYRLVGEPEEISVADVVTLFEGPVRMSECARHREDDDHVACDVIDTCPSADPIHRVQRRIADCLKTVTLAELVVPQQRTRGARKDEKVKSWR</sequence>
<evidence type="ECO:0000313" key="1">
    <source>
        <dbReference type="EMBL" id="KKN79430.1"/>
    </source>
</evidence>
<dbReference type="EMBL" id="LAZR01000247">
    <property type="protein sequence ID" value="KKN79430.1"/>
    <property type="molecule type" value="Genomic_DNA"/>
</dbReference>
<gene>
    <name evidence="1" type="ORF">LCGC14_0339920</name>
</gene>
<dbReference type="PROSITE" id="PS51197">
    <property type="entry name" value="HTH_RRF2_2"/>
    <property type="match status" value="1"/>
</dbReference>
<proteinExistence type="predicted"/>
<dbReference type="PANTHER" id="PTHR33221:SF2">
    <property type="entry name" value="TRANSCRIPTIONAL REGULATOR"/>
    <property type="match status" value="1"/>
</dbReference>
<dbReference type="GO" id="GO:0005829">
    <property type="term" value="C:cytosol"/>
    <property type="evidence" value="ECO:0007669"/>
    <property type="project" value="TreeGrafter"/>
</dbReference>
<evidence type="ECO:0008006" key="2">
    <source>
        <dbReference type="Google" id="ProtNLM"/>
    </source>
</evidence>
<accession>A0A0F9TDU7</accession>
<dbReference type="PROSITE" id="PS01332">
    <property type="entry name" value="HTH_RRF2_1"/>
    <property type="match status" value="1"/>
</dbReference>
<dbReference type="InterPro" id="IPR036388">
    <property type="entry name" value="WH-like_DNA-bd_sf"/>
</dbReference>
<dbReference type="GO" id="GO:0003700">
    <property type="term" value="F:DNA-binding transcription factor activity"/>
    <property type="evidence" value="ECO:0007669"/>
    <property type="project" value="TreeGrafter"/>
</dbReference>
<organism evidence="1">
    <name type="scientific">marine sediment metagenome</name>
    <dbReference type="NCBI Taxonomy" id="412755"/>
    <lineage>
        <taxon>unclassified sequences</taxon>
        <taxon>metagenomes</taxon>
        <taxon>ecological metagenomes</taxon>
    </lineage>
</organism>
<dbReference type="InterPro" id="IPR030489">
    <property type="entry name" value="TR_Rrf2-type_CS"/>
</dbReference>
<dbReference type="InterPro" id="IPR000944">
    <property type="entry name" value="Tscrpt_reg_Rrf2"/>
</dbReference>
<dbReference type="InterPro" id="IPR036390">
    <property type="entry name" value="WH_DNA-bd_sf"/>
</dbReference>
<name>A0A0F9TDU7_9ZZZZ</name>
<protein>
    <recommendedName>
        <fullName evidence="2">Rrf2 family transcriptional regulator</fullName>
    </recommendedName>
</protein>
<dbReference type="SUPFAM" id="SSF46785">
    <property type="entry name" value="Winged helix' DNA-binding domain"/>
    <property type="match status" value="1"/>
</dbReference>
<dbReference type="NCBIfam" id="TIGR00738">
    <property type="entry name" value="rrf2_super"/>
    <property type="match status" value="1"/>
</dbReference>
<dbReference type="Pfam" id="PF02082">
    <property type="entry name" value="Rrf2"/>
    <property type="match status" value="1"/>
</dbReference>
<dbReference type="Gene3D" id="1.10.10.10">
    <property type="entry name" value="Winged helix-like DNA-binding domain superfamily/Winged helix DNA-binding domain"/>
    <property type="match status" value="1"/>
</dbReference>
<comment type="caution">
    <text evidence="1">The sequence shown here is derived from an EMBL/GenBank/DDBJ whole genome shotgun (WGS) entry which is preliminary data.</text>
</comment>
<dbReference type="AlphaFoldDB" id="A0A0F9TDU7"/>
<dbReference type="PANTHER" id="PTHR33221">
    <property type="entry name" value="WINGED HELIX-TURN-HELIX TRANSCRIPTIONAL REGULATOR, RRF2 FAMILY"/>
    <property type="match status" value="1"/>
</dbReference>